<dbReference type="Proteomes" id="UP000501069">
    <property type="component" value="Chromosome"/>
</dbReference>
<dbReference type="EMBL" id="CP050964">
    <property type="protein sequence ID" value="QIX89167.1"/>
    <property type="molecule type" value="Genomic_DNA"/>
</dbReference>
<name>A0AAP9M0N4_9FIRM</name>
<dbReference type="RefSeq" id="WP_003523711.1">
    <property type="nucleotide sequence ID" value="NZ_CABKQO010000001.1"/>
</dbReference>
<reference evidence="1 2" key="1">
    <citation type="submission" date="2019-11" db="EMBL/GenBank/DDBJ databases">
        <title>FDA dAtabase for Regulatory Grade micrObial Sequences (FDA-ARGOS): Supporting development and validation of Infectious Disease Dx tests.</title>
        <authorList>
            <person name="Turner S."/>
            <person name="Byrd R."/>
            <person name="Tallon L."/>
            <person name="Sadzewicz L."/>
            <person name="Vavikolanu K."/>
            <person name="Mehta A."/>
            <person name="Aluvathingal J."/>
            <person name="Nadendla S."/>
            <person name="Myers T."/>
            <person name="Yan Y."/>
            <person name="Sichtig H."/>
        </authorList>
    </citation>
    <scope>NUCLEOTIDE SEQUENCE [LARGE SCALE GENOMIC DNA]</scope>
    <source>
        <strain evidence="1 2">FDAARGOS_739</strain>
    </source>
</reference>
<sequence length="82" mass="9873">MDNQTQDYITLKPIAERFKEVAMTISNDEIKAIIKEELREQIRKQIEFGEVINEWTETWLEDEDNCDFVMNCIRDSIKNKFK</sequence>
<organism evidence="1 2">
    <name type="scientific">Enterocloster clostridioformis</name>
    <dbReference type="NCBI Taxonomy" id="1531"/>
    <lineage>
        <taxon>Bacteria</taxon>
        <taxon>Bacillati</taxon>
        <taxon>Bacillota</taxon>
        <taxon>Clostridia</taxon>
        <taxon>Lachnospirales</taxon>
        <taxon>Lachnospiraceae</taxon>
        <taxon>Enterocloster</taxon>
    </lineage>
</organism>
<dbReference type="GeneID" id="57959599"/>
<evidence type="ECO:0000313" key="2">
    <source>
        <dbReference type="Proteomes" id="UP000501069"/>
    </source>
</evidence>
<protein>
    <submittedName>
        <fullName evidence="1">Uncharacterized protein</fullName>
    </submittedName>
</protein>
<evidence type="ECO:0000313" key="1">
    <source>
        <dbReference type="EMBL" id="QIX89167.1"/>
    </source>
</evidence>
<proteinExistence type="predicted"/>
<gene>
    <name evidence="1" type="ORF">FOC47_00350</name>
</gene>
<accession>A0AAP9M0N4</accession>
<dbReference type="AlphaFoldDB" id="A0AAP9M0N4"/>